<protein>
    <recommendedName>
        <fullName evidence="3">SseB protein N-terminal domain-containing protein</fullName>
    </recommendedName>
</protein>
<name>A0ABP8TNR2_9ACTN</name>
<evidence type="ECO:0000313" key="1">
    <source>
        <dbReference type="EMBL" id="GAA4610642.1"/>
    </source>
</evidence>
<dbReference type="EMBL" id="BAABHJ010000012">
    <property type="protein sequence ID" value="GAA4610642.1"/>
    <property type="molecule type" value="Genomic_DNA"/>
</dbReference>
<sequence>MGYPPRTSVGRMANGNPKLADVLAQRGEPEEILRSLVDGGVLIVTNPDGSVLVGQLEDESVALAAFTRPEAYSEKSDSEEFQHADAALLLEIARSGEVQAMVIDPESDDAALIPFSDIQGYLVTQGMGVDEDVEVAFRASEHELVAPLKTGVAERLADYPAVERVWISDVRMPSGVEGIMLHVVLSEGADPQLANELLQAIMEKLPSSDVPVFAHVADAESEEFLAEMNADVVRR</sequence>
<keyword evidence="2" id="KW-1185">Reference proteome</keyword>
<gene>
    <name evidence="1" type="ORF">GCM10023195_44250</name>
</gene>
<dbReference type="Proteomes" id="UP001500212">
    <property type="component" value="Unassembled WGS sequence"/>
</dbReference>
<proteinExistence type="predicted"/>
<comment type="caution">
    <text evidence="1">The sequence shown here is derived from an EMBL/GenBank/DDBJ whole genome shotgun (WGS) entry which is preliminary data.</text>
</comment>
<organism evidence="1 2">
    <name type="scientific">Actinoallomurus liliacearum</name>
    <dbReference type="NCBI Taxonomy" id="1080073"/>
    <lineage>
        <taxon>Bacteria</taxon>
        <taxon>Bacillati</taxon>
        <taxon>Actinomycetota</taxon>
        <taxon>Actinomycetes</taxon>
        <taxon>Streptosporangiales</taxon>
        <taxon>Thermomonosporaceae</taxon>
        <taxon>Actinoallomurus</taxon>
    </lineage>
</organism>
<evidence type="ECO:0000313" key="2">
    <source>
        <dbReference type="Proteomes" id="UP001500212"/>
    </source>
</evidence>
<evidence type="ECO:0008006" key="3">
    <source>
        <dbReference type="Google" id="ProtNLM"/>
    </source>
</evidence>
<reference evidence="2" key="1">
    <citation type="journal article" date="2019" name="Int. J. Syst. Evol. Microbiol.">
        <title>The Global Catalogue of Microorganisms (GCM) 10K type strain sequencing project: providing services to taxonomists for standard genome sequencing and annotation.</title>
        <authorList>
            <consortium name="The Broad Institute Genomics Platform"/>
            <consortium name="The Broad Institute Genome Sequencing Center for Infectious Disease"/>
            <person name="Wu L."/>
            <person name="Ma J."/>
        </authorList>
    </citation>
    <scope>NUCLEOTIDE SEQUENCE [LARGE SCALE GENOMIC DNA]</scope>
    <source>
        <strain evidence="2">JCM 17938</strain>
    </source>
</reference>
<accession>A0ABP8TNR2</accession>